<sequence length="202" mass="23241">MRELRRSIPFPKRSTAKTEPTAVLIEKQKQVENLLDKNVLESSILKQQKADTTTVVLKTSVQPSAPVVVAPKEEDVPLFKNLFAYRANEPHYVSVAVLSGTFDYDKLKMAFDQYNSQNYSMLNLKLNKEDVAKMQVIIIGPFANADLAKSYLIRMVKERSLFDHLKGTDYRNLLGSQKNLNTMLQQNAMSTYFEFMQQYYLK</sequence>
<dbReference type="AlphaFoldDB" id="A0A645HP03"/>
<name>A0A645HP03_9ZZZZ</name>
<gene>
    <name evidence="1" type="ORF">SDC9_187842</name>
</gene>
<reference evidence="1" key="1">
    <citation type="submission" date="2019-08" db="EMBL/GenBank/DDBJ databases">
        <authorList>
            <person name="Kucharzyk K."/>
            <person name="Murdoch R.W."/>
            <person name="Higgins S."/>
            <person name="Loffler F."/>
        </authorList>
    </citation>
    <scope>NUCLEOTIDE SEQUENCE</scope>
</reference>
<comment type="caution">
    <text evidence="1">The sequence shown here is derived from an EMBL/GenBank/DDBJ whole genome shotgun (WGS) entry which is preliminary data.</text>
</comment>
<organism evidence="1">
    <name type="scientific">bioreactor metagenome</name>
    <dbReference type="NCBI Taxonomy" id="1076179"/>
    <lineage>
        <taxon>unclassified sequences</taxon>
        <taxon>metagenomes</taxon>
        <taxon>ecological metagenomes</taxon>
    </lineage>
</organism>
<dbReference type="EMBL" id="VSSQ01096642">
    <property type="protein sequence ID" value="MPN40306.1"/>
    <property type="molecule type" value="Genomic_DNA"/>
</dbReference>
<evidence type="ECO:0000313" key="1">
    <source>
        <dbReference type="EMBL" id="MPN40306.1"/>
    </source>
</evidence>
<accession>A0A645HP03</accession>
<proteinExistence type="predicted"/>
<protein>
    <submittedName>
        <fullName evidence="1">Uncharacterized protein</fullName>
    </submittedName>
</protein>